<evidence type="ECO:0000313" key="1">
    <source>
        <dbReference type="EMBL" id="MCF2528459.1"/>
    </source>
</evidence>
<accession>A0AA41Q0Z7</accession>
<dbReference type="Gene3D" id="1.25.40.10">
    <property type="entry name" value="Tetratricopeptide repeat domain"/>
    <property type="match status" value="1"/>
</dbReference>
<protein>
    <submittedName>
        <fullName evidence="1">Tetratricopeptide repeat protein</fullName>
    </submittedName>
</protein>
<dbReference type="EMBL" id="JAKFHA010000007">
    <property type="protein sequence ID" value="MCF2528459.1"/>
    <property type="molecule type" value="Genomic_DNA"/>
</dbReference>
<gene>
    <name evidence="1" type="ORF">LZ495_14680</name>
</gene>
<reference evidence="1" key="1">
    <citation type="submission" date="2022-01" db="EMBL/GenBank/DDBJ databases">
        <title>Genome-Based Taxonomic Classification of the Phylum Actinobacteria.</title>
        <authorList>
            <person name="Gao Y."/>
        </authorList>
    </citation>
    <scope>NUCLEOTIDE SEQUENCE</scope>
    <source>
        <strain evidence="1">KLBMP 8922</strain>
    </source>
</reference>
<organism evidence="1 2">
    <name type="scientific">Yinghuangia soli</name>
    <dbReference type="NCBI Taxonomy" id="2908204"/>
    <lineage>
        <taxon>Bacteria</taxon>
        <taxon>Bacillati</taxon>
        <taxon>Actinomycetota</taxon>
        <taxon>Actinomycetes</taxon>
        <taxon>Kitasatosporales</taxon>
        <taxon>Streptomycetaceae</taxon>
        <taxon>Yinghuangia</taxon>
    </lineage>
</organism>
<comment type="caution">
    <text evidence="1">The sequence shown here is derived from an EMBL/GenBank/DDBJ whole genome shotgun (WGS) entry which is preliminary data.</text>
</comment>
<dbReference type="RefSeq" id="WP_235052631.1">
    <property type="nucleotide sequence ID" value="NZ_JAKFHA010000007.1"/>
</dbReference>
<dbReference type="Proteomes" id="UP001165378">
    <property type="component" value="Unassembled WGS sequence"/>
</dbReference>
<name>A0AA41Q0Z7_9ACTN</name>
<keyword evidence="2" id="KW-1185">Reference proteome</keyword>
<sequence>MSRDTLALVTQAGEAWDEQDWPRAAELYEELLTAEPHHERSEQWAFDAALAHKFLRDWPKAYALGKEAAARAEPGTGDPAFWNLGIAATALGVWDVARESWQAYGIDLKPGVGEITEDFGLTCVRLATPDGREIVWAKRICPARAIVVNVPLSSAHRFGDIVLHDGVPNGERVVEGNAFPVFDELMVWRTSGLPTWTVDVTAPTADDFAALEMSFAGRNLGVEAASAVRTLCACCDEGSVEQVIGSGHGVGVQVRIAAPEADAALLLASWQRESEGRSWENLAPVTAAG</sequence>
<dbReference type="InterPro" id="IPR011990">
    <property type="entry name" value="TPR-like_helical_dom_sf"/>
</dbReference>
<proteinExistence type="predicted"/>
<evidence type="ECO:0000313" key="2">
    <source>
        <dbReference type="Proteomes" id="UP001165378"/>
    </source>
</evidence>
<dbReference type="AlphaFoldDB" id="A0AA41Q0Z7"/>
<dbReference type="SUPFAM" id="SSF48452">
    <property type="entry name" value="TPR-like"/>
    <property type="match status" value="1"/>
</dbReference>